<evidence type="ECO:0000313" key="7">
    <source>
        <dbReference type="EMBL" id="PPV14351.1"/>
    </source>
</evidence>
<evidence type="ECO:0000256" key="2">
    <source>
        <dbReference type="ARBA" id="ARBA00022898"/>
    </source>
</evidence>
<feature type="domain" description="HTH gntR-type" evidence="6">
    <location>
        <begin position="1"/>
        <end position="69"/>
    </location>
</feature>
<dbReference type="SUPFAM" id="SSF53383">
    <property type="entry name" value="PLP-dependent transferases"/>
    <property type="match status" value="1"/>
</dbReference>
<comment type="similarity">
    <text evidence="1">In the C-terminal section; belongs to the class-I pyridoxal-phosphate-dependent aminotransferase family.</text>
</comment>
<dbReference type="GO" id="GO:0030170">
    <property type="term" value="F:pyridoxal phosphate binding"/>
    <property type="evidence" value="ECO:0007669"/>
    <property type="project" value="InterPro"/>
</dbReference>
<dbReference type="InterPro" id="IPR051446">
    <property type="entry name" value="HTH_trans_reg/aminotransferase"/>
</dbReference>
<organism evidence="7 8">
    <name type="scientific">Clostridium butyricum</name>
    <dbReference type="NCBI Taxonomy" id="1492"/>
    <lineage>
        <taxon>Bacteria</taxon>
        <taxon>Bacillati</taxon>
        <taxon>Bacillota</taxon>
        <taxon>Clostridia</taxon>
        <taxon>Eubacteriales</taxon>
        <taxon>Clostridiaceae</taxon>
        <taxon>Clostridium</taxon>
    </lineage>
</organism>
<dbReference type="InterPro" id="IPR004839">
    <property type="entry name" value="Aminotransferase_I/II_large"/>
</dbReference>
<dbReference type="PROSITE" id="PS50949">
    <property type="entry name" value="HTH_GNTR"/>
    <property type="match status" value="1"/>
</dbReference>
<gene>
    <name evidence="7" type="ORF">AWN73_14205</name>
</gene>
<reference evidence="7 8" key="1">
    <citation type="submission" date="2016-01" db="EMBL/GenBank/DDBJ databases">
        <title>Characterization of the Clostridium difficile lineages that are prevalent in Hong Kong and China.</title>
        <authorList>
            <person name="Kwok J.S.-L."/>
            <person name="Lam W.-Y."/>
            <person name="Ip M."/>
            <person name="Chan T.-F."/>
            <person name="Hawkey P.M."/>
            <person name="Tsui S.K.-W."/>
        </authorList>
    </citation>
    <scope>NUCLEOTIDE SEQUENCE [LARGE SCALE GENOMIC DNA]</scope>
    <source>
        <strain evidence="7 8">300064</strain>
    </source>
</reference>
<dbReference type="PANTHER" id="PTHR46577:SF1">
    <property type="entry name" value="HTH-TYPE TRANSCRIPTIONAL REGULATORY PROTEIN GABR"/>
    <property type="match status" value="1"/>
</dbReference>
<dbReference type="GO" id="GO:0003677">
    <property type="term" value="F:DNA binding"/>
    <property type="evidence" value="ECO:0007669"/>
    <property type="project" value="UniProtKB-KW"/>
</dbReference>
<dbReference type="InterPro" id="IPR036388">
    <property type="entry name" value="WH-like_DNA-bd_sf"/>
</dbReference>
<evidence type="ECO:0000256" key="1">
    <source>
        <dbReference type="ARBA" id="ARBA00005384"/>
    </source>
</evidence>
<dbReference type="EMBL" id="LRDH01000109">
    <property type="protein sequence ID" value="PPV14351.1"/>
    <property type="molecule type" value="Genomic_DNA"/>
</dbReference>
<dbReference type="CDD" id="cd07377">
    <property type="entry name" value="WHTH_GntR"/>
    <property type="match status" value="1"/>
</dbReference>
<protein>
    <submittedName>
        <fullName evidence="7">GntR family transcriptional regulator</fullName>
    </submittedName>
</protein>
<evidence type="ECO:0000259" key="6">
    <source>
        <dbReference type="PROSITE" id="PS50949"/>
    </source>
</evidence>
<name>A0A2S7F9V5_CLOBU</name>
<dbReference type="PANTHER" id="PTHR46577">
    <property type="entry name" value="HTH-TYPE TRANSCRIPTIONAL REGULATORY PROTEIN GABR"/>
    <property type="match status" value="1"/>
</dbReference>
<dbReference type="GO" id="GO:0003700">
    <property type="term" value="F:DNA-binding transcription factor activity"/>
    <property type="evidence" value="ECO:0007669"/>
    <property type="project" value="InterPro"/>
</dbReference>
<keyword evidence="4" id="KW-0238">DNA-binding</keyword>
<keyword evidence="5" id="KW-0804">Transcription</keyword>
<dbReference type="InterPro" id="IPR000524">
    <property type="entry name" value="Tscrpt_reg_HTH_GntR"/>
</dbReference>
<accession>A0A2S7F9V5</accession>
<dbReference type="Pfam" id="PF00155">
    <property type="entry name" value="Aminotran_1_2"/>
    <property type="match status" value="1"/>
</dbReference>
<dbReference type="Pfam" id="PF00392">
    <property type="entry name" value="GntR"/>
    <property type="match status" value="1"/>
</dbReference>
<keyword evidence="3" id="KW-0805">Transcription regulation</keyword>
<dbReference type="Proteomes" id="UP000238081">
    <property type="component" value="Unassembled WGS sequence"/>
</dbReference>
<sequence>MKIYERILEDIKKYIIDEKVPQGFKLPSINYMCEKYNCSKGTVIKAYDSLCSEHIIYATPQKGFFVADNLVRYNNENSGSYDLSTGNPVVSSIPVKDIQHCLNSAVELYSDISLAMTSKGIPSVLKILPEILNKSDIYCKNQNIYLSQGVLQVLTLLSKMPFPNGNDTILIEEPSYVYYIDFLKHENLKVKTIKRNENGINIKELEEIFKNEKIKFFYTIPRNHNPLGTYYSVRQRKSIIELAHKYNVYVVEDDYFSDVYSLPNYSPIYYYSDFKNCVYLKSYSKTIPYIRIGAVVIPDDLIDKYEEWIKYSYYTSYYMPSLVSQATFESYIKSNIYEKHIKIIDKHLKELLSIFRLVTAKWDSNIVKVIGGKSGYYSTMILNSKISSKELIDRLKKRNIYMSSNKRAYYNKENYDNSIRISLARLNKSEVKVVLEIIYEEILTLM</sequence>
<evidence type="ECO:0000313" key="8">
    <source>
        <dbReference type="Proteomes" id="UP000238081"/>
    </source>
</evidence>
<dbReference type="SUPFAM" id="SSF46785">
    <property type="entry name" value="Winged helix' DNA-binding domain"/>
    <property type="match status" value="1"/>
</dbReference>
<dbReference type="AlphaFoldDB" id="A0A2S7F9V5"/>
<dbReference type="RefSeq" id="WP_027636595.1">
    <property type="nucleotide sequence ID" value="NZ_JSEG01000009.1"/>
</dbReference>
<evidence type="ECO:0000256" key="4">
    <source>
        <dbReference type="ARBA" id="ARBA00023125"/>
    </source>
</evidence>
<dbReference type="CDD" id="cd00609">
    <property type="entry name" value="AAT_like"/>
    <property type="match status" value="1"/>
</dbReference>
<proteinExistence type="inferred from homology"/>
<evidence type="ECO:0000256" key="5">
    <source>
        <dbReference type="ARBA" id="ARBA00023163"/>
    </source>
</evidence>
<dbReference type="SMART" id="SM00345">
    <property type="entry name" value="HTH_GNTR"/>
    <property type="match status" value="1"/>
</dbReference>
<dbReference type="InterPro" id="IPR036390">
    <property type="entry name" value="WH_DNA-bd_sf"/>
</dbReference>
<dbReference type="Gene3D" id="3.40.640.10">
    <property type="entry name" value="Type I PLP-dependent aspartate aminotransferase-like (Major domain)"/>
    <property type="match status" value="1"/>
</dbReference>
<dbReference type="InterPro" id="IPR015424">
    <property type="entry name" value="PyrdxlP-dep_Trfase"/>
</dbReference>
<dbReference type="InterPro" id="IPR015421">
    <property type="entry name" value="PyrdxlP-dep_Trfase_major"/>
</dbReference>
<dbReference type="Gene3D" id="1.10.10.10">
    <property type="entry name" value="Winged helix-like DNA-binding domain superfamily/Winged helix DNA-binding domain"/>
    <property type="match status" value="1"/>
</dbReference>
<comment type="caution">
    <text evidence="7">The sequence shown here is derived from an EMBL/GenBank/DDBJ whole genome shotgun (WGS) entry which is preliminary data.</text>
</comment>
<keyword evidence="2" id="KW-0663">Pyridoxal phosphate</keyword>
<evidence type="ECO:0000256" key="3">
    <source>
        <dbReference type="ARBA" id="ARBA00023015"/>
    </source>
</evidence>